<name>A0A1C4EQV1_9BACT</name>
<dbReference type="Proteomes" id="UP000242818">
    <property type="component" value="Unassembled WGS sequence"/>
</dbReference>
<gene>
    <name evidence="1" type="ORF">GA0116948_109130</name>
</gene>
<evidence type="ECO:0000313" key="1">
    <source>
        <dbReference type="EMBL" id="SCC45998.1"/>
    </source>
</evidence>
<evidence type="ECO:0000313" key="2">
    <source>
        <dbReference type="Proteomes" id="UP000242818"/>
    </source>
</evidence>
<dbReference type="EMBL" id="FMAR01000009">
    <property type="protein sequence ID" value="SCC45998.1"/>
    <property type="molecule type" value="Genomic_DNA"/>
</dbReference>
<sequence>MVYYFDHLLLISIASPKKSLAFNGEAIFNNFNK</sequence>
<dbReference type="AlphaFoldDB" id="A0A1C4EQV1"/>
<accession>A0A1C4EQV1</accession>
<proteinExistence type="predicted"/>
<organism evidence="1 2">
    <name type="scientific">Chitinophaga costaii</name>
    <dbReference type="NCBI Taxonomy" id="1335309"/>
    <lineage>
        <taxon>Bacteria</taxon>
        <taxon>Pseudomonadati</taxon>
        <taxon>Bacteroidota</taxon>
        <taxon>Chitinophagia</taxon>
        <taxon>Chitinophagales</taxon>
        <taxon>Chitinophagaceae</taxon>
        <taxon>Chitinophaga</taxon>
    </lineage>
</organism>
<protein>
    <submittedName>
        <fullName evidence="1">Uncharacterized protein</fullName>
    </submittedName>
</protein>
<reference evidence="1 2" key="1">
    <citation type="submission" date="2016-08" db="EMBL/GenBank/DDBJ databases">
        <authorList>
            <person name="Seilhamer J.J."/>
        </authorList>
    </citation>
    <scope>NUCLEOTIDE SEQUENCE [LARGE SCALE GENOMIC DNA]</scope>
    <source>
        <strain evidence="1 2">A37T2</strain>
    </source>
</reference>
<keyword evidence="2" id="KW-1185">Reference proteome</keyword>